<dbReference type="Proteomes" id="UP001318040">
    <property type="component" value="Chromosome 46"/>
</dbReference>
<protein>
    <submittedName>
        <fullName evidence="3">Ras-related protein Rab-26-like</fullName>
    </submittedName>
</protein>
<evidence type="ECO:0000313" key="3">
    <source>
        <dbReference type="RefSeq" id="XP_032827400.1"/>
    </source>
</evidence>
<dbReference type="GO" id="GO:0003924">
    <property type="term" value="F:GTPase activity"/>
    <property type="evidence" value="ECO:0007669"/>
    <property type="project" value="InterPro"/>
</dbReference>
<dbReference type="Gene3D" id="3.40.50.300">
    <property type="entry name" value="P-loop containing nucleotide triphosphate hydrolases"/>
    <property type="match status" value="1"/>
</dbReference>
<sequence length="90" mass="9483">MRDTCLKYGKKCVMPEDGKRLAKEYNAIYIETSAKQGTNVQDAVELLAKQVLAADIAETKAMTLQLGGDVSVDGAKGRSGSCCTPAPAST</sequence>
<proteinExistence type="predicted"/>
<dbReference type="RefSeq" id="XP_032827400.1">
    <property type="nucleotide sequence ID" value="XM_032971509.1"/>
</dbReference>
<keyword evidence="2" id="KW-1185">Reference proteome</keyword>
<dbReference type="SUPFAM" id="SSF52540">
    <property type="entry name" value="P-loop containing nucleoside triphosphate hydrolases"/>
    <property type="match status" value="1"/>
</dbReference>
<name>A0AAJ7U2D7_PETMA</name>
<dbReference type="KEGG" id="pmrn:116952293"/>
<evidence type="ECO:0000256" key="1">
    <source>
        <dbReference type="ARBA" id="ARBA00022741"/>
    </source>
</evidence>
<accession>A0AAJ7U2D7</accession>
<dbReference type="AlphaFoldDB" id="A0AAJ7U2D7"/>
<dbReference type="PROSITE" id="PS51419">
    <property type="entry name" value="RAB"/>
    <property type="match status" value="1"/>
</dbReference>
<reference evidence="3" key="1">
    <citation type="submission" date="2025-08" db="UniProtKB">
        <authorList>
            <consortium name="RefSeq"/>
        </authorList>
    </citation>
    <scope>IDENTIFICATION</scope>
    <source>
        <tissue evidence="3">Sperm</tissue>
    </source>
</reference>
<keyword evidence="1" id="KW-0547">Nucleotide-binding</keyword>
<evidence type="ECO:0000313" key="2">
    <source>
        <dbReference type="Proteomes" id="UP001318040"/>
    </source>
</evidence>
<dbReference type="InterPro" id="IPR027417">
    <property type="entry name" value="P-loop_NTPase"/>
</dbReference>
<dbReference type="GO" id="GO:0005525">
    <property type="term" value="F:GTP binding"/>
    <property type="evidence" value="ECO:0007669"/>
    <property type="project" value="InterPro"/>
</dbReference>
<organism evidence="2 3">
    <name type="scientific">Petromyzon marinus</name>
    <name type="common">Sea lamprey</name>
    <dbReference type="NCBI Taxonomy" id="7757"/>
    <lineage>
        <taxon>Eukaryota</taxon>
        <taxon>Metazoa</taxon>
        <taxon>Chordata</taxon>
        <taxon>Craniata</taxon>
        <taxon>Vertebrata</taxon>
        <taxon>Cyclostomata</taxon>
        <taxon>Hyperoartia</taxon>
        <taxon>Petromyzontiformes</taxon>
        <taxon>Petromyzontidae</taxon>
        <taxon>Petromyzon</taxon>
    </lineage>
</organism>
<dbReference type="InterPro" id="IPR001806">
    <property type="entry name" value="Small_GTPase"/>
</dbReference>
<gene>
    <name evidence="3" type="primary">LOC116952293</name>
</gene>
<dbReference type="Pfam" id="PF00071">
    <property type="entry name" value="Ras"/>
    <property type="match status" value="1"/>
</dbReference>